<dbReference type="Proteomes" id="UP000828390">
    <property type="component" value="Unassembled WGS sequence"/>
</dbReference>
<gene>
    <name evidence="1" type="ORF">DPMN_090755</name>
</gene>
<keyword evidence="2" id="KW-1185">Reference proteome</keyword>
<reference evidence="1" key="2">
    <citation type="submission" date="2020-11" db="EMBL/GenBank/DDBJ databases">
        <authorList>
            <person name="McCartney M.A."/>
            <person name="Auch B."/>
            <person name="Kono T."/>
            <person name="Mallez S."/>
            <person name="Becker A."/>
            <person name="Gohl D.M."/>
            <person name="Silverstein K.A.T."/>
            <person name="Koren S."/>
            <person name="Bechman K.B."/>
            <person name="Herman A."/>
            <person name="Abrahante J.E."/>
            <person name="Garbe J."/>
        </authorList>
    </citation>
    <scope>NUCLEOTIDE SEQUENCE</scope>
    <source>
        <strain evidence="1">Duluth1</strain>
        <tissue evidence="1">Whole animal</tissue>
    </source>
</reference>
<organism evidence="1 2">
    <name type="scientific">Dreissena polymorpha</name>
    <name type="common">Zebra mussel</name>
    <name type="synonym">Mytilus polymorpha</name>
    <dbReference type="NCBI Taxonomy" id="45954"/>
    <lineage>
        <taxon>Eukaryota</taxon>
        <taxon>Metazoa</taxon>
        <taxon>Spiralia</taxon>
        <taxon>Lophotrochozoa</taxon>
        <taxon>Mollusca</taxon>
        <taxon>Bivalvia</taxon>
        <taxon>Autobranchia</taxon>
        <taxon>Heteroconchia</taxon>
        <taxon>Euheterodonta</taxon>
        <taxon>Imparidentia</taxon>
        <taxon>Neoheterodontei</taxon>
        <taxon>Myida</taxon>
        <taxon>Dreissenoidea</taxon>
        <taxon>Dreissenidae</taxon>
        <taxon>Dreissena</taxon>
    </lineage>
</organism>
<evidence type="ECO:0000313" key="2">
    <source>
        <dbReference type="Proteomes" id="UP000828390"/>
    </source>
</evidence>
<sequence>MFNIKNLGFKSIDEAMIYLHRVLLAIPVESCLYERDREKIERICRRFLWNIPAEFHILRVNSRALLFHWRVLAAMLCLGDENQGFSWRGVVPVKDLGRVHLSRGWSLS</sequence>
<comment type="caution">
    <text evidence="1">The sequence shown here is derived from an EMBL/GenBank/DDBJ whole genome shotgun (WGS) entry which is preliminary data.</text>
</comment>
<evidence type="ECO:0000313" key="1">
    <source>
        <dbReference type="EMBL" id="KAH3848394.1"/>
    </source>
</evidence>
<proteinExistence type="predicted"/>
<reference evidence="1" key="1">
    <citation type="journal article" date="2019" name="bioRxiv">
        <title>The Genome of the Zebra Mussel, Dreissena polymorpha: A Resource for Invasive Species Research.</title>
        <authorList>
            <person name="McCartney M.A."/>
            <person name="Auch B."/>
            <person name="Kono T."/>
            <person name="Mallez S."/>
            <person name="Zhang Y."/>
            <person name="Obille A."/>
            <person name="Becker A."/>
            <person name="Abrahante J.E."/>
            <person name="Garbe J."/>
            <person name="Badalamenti J.P."/>
            <person name="Herman A."/>
            <person name="Mangelson H."/>
            <person name="Liachko I."/>
            <person name="Sullivan S."/>
            <person name="Sone E.D."/>
            <person name="Koren S."/>
            <person name="Silverstein K.A.T."/>
            <person name="Beckman K.B."/>
            <person name="Gohl D.M."/>
        </authorList>
    </citation>
    <scope>NUCLEOTIDE SEQUENCE</scope>
    <source>
        <strain evidence="1">Duluth1</strain>
        <tissue evidence="1">Whole animal</tissue>
    </source>
</reference>
<dbReference type="AlphaFoldDB" id="A0A9D4KZ86"/>
<protein>
    <submittedName>
        <fullName evidence="1">Uncharacterized protein</fullName>
    </submittedName>
</protein>
<accession>A0A9D4KZ86</accession>
<name>A0A9D4KZ86_DREPO</name>
<dbReference type="EMBL" id="JAIWYP010000003">
    <property type="protein sequence ID" value="KAH3848394.1"/>
    <property type="molecule type" value="Genomic_DNA"/>
</dbReference>